<evidence type="ECO:0000313" key="2">
    <source>
        <dbReference type="EMBL" id="RJF90120.1"/>
    </source>
</evidence>
<evidence type="ECO:0000256" key="1">
    <source>
        <dbReference type="SAM" id="Phobius"/>
    </source>
</evidence>
<comment type="caution">
    <text evidence="2">The sequence shown here is derived from an EMBL/GenBank/DDBJ whole genome shotgun (WGS) entry which is preliminary data.</text>
</comment>
<dbReference type="PANTHER" id="PTHR35791:SF1">
    <property type="entry name" value="UPF0754 MEMBRANE PROTEIN YHEB"/>
    <property type="match status" value="1"/>
</dbReference>
<dbReference type="OrthoDB" id="3631561at2"/>
<keyword evidence="3" id="KW-1185">Reference proteome</keyword>
<protein>
    <submittedName>
        <fullName evidence="2">DUF445 domain-containing protein</fullName>
    </submittedName>
</protein>
<dbReference type="EMBL" id="QYUK01000011">
    <property type="protein sequence ID" value="RJF90120.1"/>
    <property type="molecule type" value="Genomic_DNA"/>
</dbReference>
<keyword evidence="1" id="KW-0472">Membrane</keyword>
<reference evidence="2 3" key="1">
    <citation type="submission" date="2018-09" db="EMBL/GenBank/DDBJ databases">
        <authorList>
            <person name="Zhu H."/>
        </authorList>
    </citation>
    <scope>NUCLEOTIDE SEQUENCE [LARGE SCALE GENOMIC DNA]</scope>
    <source>
        <strain evidence="2 3">K1W22B-8</strain>
    </source>
</reference>
<organism evidence="2 3">
    <name type="scientific">Oleomonas cavernae</name>
    <dbReference type="NCBI Taxonomy" id="2320859"/>
    <lineage>
        <taxon>Bacteria</taxon>
        <taxon>Pseudomonadati</taxon>
        <taxon>Pseudomonadota</taxon>
        <taxon>Alphaproteobacteria</taxon>
        <taxon>Acetobacterales</taxon>
        <taxon>Acetobacteraceae</taxon>
        <taxon>Oleomonas</taxon>
    </lineage>
</organism>
<feature type="transmembrane region" description="Helical" evidence="1">
    <location>
        <begin position="179"/>
        <end position="202"/>
    </location>
</feature>
<name>A0A418WJH0_9PROT</name>
<feature type="transmembrane region" description="Helical" evidence="1">
    <location>
        <begin position="208"/>
        <end position="228"/>
    </location>
</feature>
<gene>
    <name evidence="2" type="ORF">D3874_21375</name>
</gene>
<dbReference type="Proteomes" id="UP000284605">
    <property type="component" value="Unassembled WGS sequence"/>
</dbReference>
<keyword evidence="1" id="KW-1133">Transmembrane helix</keyword>
<accession>A0A418WJH0</accession>
<dbReference type="PANTHER" id="PTHR35791">
    <property type="entry name" value="UPF0754 MEMBRANE PROTEIN YHEB"/>
    <property type="match status" value="1"/>
</dbReference>
<sequence length="398" mass="45779">MRDPLTYALIPVVAAVVGYVTKSLAAQMMFYPLAFVGIRPWLGWQGVVPRKARKMATKAADLLLSKLISPQELLVRLDPERMIAELEQPITRACEDLVREIGRHHLPDAWSVMPDFARKRVIRRATEQVPRITRQLWREISGDFDRFFDTRHLIIENLVRDKALLCNVLLAVSSKEMRFFRWAGFWFGLVLGAIQLGCWMTWHEPWILPAFGALIGLSTDWVALQMLFRPLNPQRFLWFRVQGRFIARQNEVARDYAMIMARQLLTPANMIEELLRGPSADRLTEVLHREVEDAIDAQLGITRSFVALSIGSEKMVAIRAFVVQRIIDLLPETSRHVERYAIDALDIHNTIVERMQRLTPLEFESLLRPVFKEDEITLVLAGAVLGFAIGELQVQFML</sequence>
<evidence type="ECO:0000313" key="3">
    <source>
        <dbReference type="Proteomes" id="UP000284605"/>
    </source>
</evidence>
<keyword evidence="1" id="KW-0812">Transmembrane</keyword>
<dbReference type="AlphaFoldDB" id="A0A418WJH0"/>
<proteinExistence type="predicted"/>